<sequence>MSEATVQDYADIIATLNVYVEGGNTSGAMTKQAFHPNATVNAEPAQGLYEAIDQAGKGDSIAKIDVLDVVGDVATARVTMENWHGENFVDFHLLMKGDDGWKIVAKVFHTM</sequence>
<dbReference type="SUPFAM" id="SSF54427">
    <property type="entry name" value="NTF2-like"/>
    <property type="match status" value="1"/>
</dbReference>
<name>A0A0R2L8N8_9LACO</name>
<evidence type="ECO:0000313" key="2">
    <source>
        <dbReference type="EMBL" id="KRN95482.1"/>
    </source>
</evidence>
<evidence type="ECO:0000313" key="4">
    <source>
        <dbReference type="Proteomes" id="UP000321429"/>
    </source>
</evidence>
<reference evidence="1 4" key="2">
    <citation type="submission" date="2019-07" db="EMBL/GenBank/DDBJ databases">
        <title>Whole genome shotgun sequence of Lactobacillus siliginis NBRC 101315.</title>
        <authorList>
            <person name="Hosoyama A."/>
            <person name="Uohara A."/>
            <person name="Ohji S."/>
            <person name="Ichikawa N."/>
        </authorList>
    </citation>
    <scope>NUCLEOTIDE SEQUENCE [LARGE SCALE GENOMIC DNA]</scope>
    <source>
        <strain evidence="1 4">NBRC 101315</strain>
    </source>
</reference>
<dbReference type="RefSeq" id="WP_057810667.1">
    <property type="nucleotide sequence ID" value="NZ_BJUD01000006.1"/>
</dbReference>
<comment type="caution">
    <text evidence="2">The sequence shown here is derived from an EMBL/GenBank/DDBJ whole genome shotgun (WGS) entry which is preliminary data.</text>
</comment>
<dbReference type="EMBL" id="BJUD01000006">
    <property type="protein sequence ID" value="GEK28256.1"/>
    <property type="molecule type" value="Genomic_DNA"/>
</dbReference>
<accession>A0A0R2L8N8</accession>
<keyword evidence="3" id="KW-1185">Reference proteome</keyword>
<dbReference type="EMBL" id="JQCB01000008">
    <property type="protein sequence ID" value="KRN95482.1"/>
    <property type="molecule type" value="Genomic_DNA"/>
</dbReference>
<organism evidence="2 3">
    <name type="scientific">Furfurilactobacillus siliginis</name>
    <dbReference type="NCBI Taxonomy" id="348151"/>
    <lineage>
        <taxon>Bacteria</taxon>
        <taxon>Bacillati</taxon>
        <taxon>Bacillota</taxon>
        <taxon>Bacilli</taxon>
        <taxon>Lactobacillales</taxon>
        <taxon>Lactobacillaceae</taxon>
        <taxon>Furfurilactobacillus</taxon>
    </lineage>
</organism>
<dbReference type="Proteomes" id="UP000051139">
    <property type="component" value="Unassembled WGS sequence"/>
</dbReference>
<evidence type="ECO:0008006" key="5">
    <source>
        <dbReference type="Google" id="ProtNLM"/>
    </source>
</evidence>
<gene>
    <name evidence="2" type="ORF">IV55_GL001943</name>
    <name evidence="1" type="ORF">LSI01_05670</name>
</gene>
<dbReference type="InterPro" id="IPR032710">
    <property type="entry name" value="NTF2-like_dom_sf"/>
</dbReference>
<dbReference type="STRING" id="348151.IV55_GL001943"/>
<dbReference type="PATRIC" id="fig|348151.3.peg.1996"/>
<dbReference type="Gene3D" id="3.10.450.50">
    <property type="match status" value="1"/>
</dbReference>
<dbReference type="Pfam" id="PF12893">
    <property type="entry name" value="Lumazine_bd_2"/>
    <property type="match status" value="1"/>
</dbReference>
<dbReference type="InterPro" id="IPR039437">
    <property type="entry name" value="FrzH/put_lumazine-bd"/>
</dbReference>
<protein>
    <recommendedName>
        <fullName evidence="5">Lumazine-binding protein</fullName>
    </recommendedName>
</protein>
<dbReference type="Proteomes" id="UP000321429">
    <property type="component" value="Unassembled WGS sequence"/>
</dbReference>
<evidence type="ECO:0000313" key="3">
    <source>
        <dbReference type="Proteomes" id="UP000051139"/>
    </source>
</evidence>
<reference evidence="2 3" key="1">
    <citation type="journal article" date="2015" name="Genome Announc.">
        <title>Expanding the biotechnology potential of lactobacilli through comparative genomics of 213 strains and associated genera.</title>
        <authorList>
            <person name="Sun Z."/>
            <person name="Harris H.M."/>
            <person name="McCann A."/>
            <person name="Guo C."/>
            <person name="Argimon S."/>
            <person name="Zhang W."/>
            <person name="Yang X."/>
            <person name="Jeffery I.B."/>
            <person name="Cooney J.C."/>
            <person name="Kagawa T.F."/>
            <person name="Liu W."/>
            <person name="Song Y."/>
            <person name="Salvetti E."/>
            <person name="Wrobel A."/>
            <person name="Rasinkangas P."/>
            <person name="Parkhill J."/>
            <person name="Rea M.C."/>
            <person name="O'Sullivan O."/>
            <person name="Ritari J."/>
            <person name="Douillard F.P."/>
            <person name="Paul Ross R."/>
            <person name="Yang R."/>
            <person name="Briner A.E."/>
            <person name="Felis G.E."/>
            <person name="de Vos W.M."/>
            <person name="Barrangou R."/>
            <person name="Klaenhammer T.R."/>
            <person name="Caufield P.W."/>
            <person name="Cui Y."/>
            <person name="Zhang H."/>
            <person name="O'Toole P.W."/>
        </authorList>
    </citation>
    <scope>NUCLEOTIDE SEQUENCE [LARGE SCALE GENOMIC DNA]</scope>
    <source>
        <strain evidence="2 3">DSM 22696</strain>
    </source>
</reference>
<evidence type="ECO:0000313" key="1">
    <source>
        <dbReference type="EMBL" id="GEK28256.1"/>
    </source>
</evidence>
<proteinExistence type="predicted"/>
<dbReference type="AlphaFoldDB" id="A0A0R2L8N8"/>